<evidence type="ECO:0000313" key="3">
    <source>
        <dbReference type="EMBL" id="SHF01963.1"/>
    </source>
</evidence>
<dbReference type="Proteomes" id="UP000184048">
    <property type="component" value="Unassembled WGS sequence"/>
</dbReference>
<dbReference type="STRING" id="1121884.SAMN02745131_01635"/>
<feature type="transmembrane region" description="Helical" evidence="1">
    <location>
        <begin position="12"/>
        <end position="34"/>
    </location>
</feature>
<proteinExistence type="predicted"/>
<dbReference type="EMBL" id="FQUU01000005">
    <property type="protein sequence ID" value="SHF01963.1"/>
    <property type="molecule type" value="Genomic_DNA"/>
</dbReference>
<gene>
    <name evidence="3" type="ORF">SAMN02745131_01635</name>
</gene>
<protein>
    <recommendedName>
        <fullName evidence="2">DUF6787 domain-containing protein</fullName>
    </recommendedName>
</protein>
<dbReference type="AlphaFoldDB" id="A0A1M4Y8N1"/>
<name>A0A1M4Y8N1_9BACT</name>
<reference evidence="3 4" key="1">
    <citation type="submission" date="2016-11" db="EMBL/GenBank/DDBJ databases">
        <authorList>
            <person name="Jaros S."/>
            <person name="Januszkiewicz K."/>
            <person name="Wedrychowicz H."/>
        </authorList>
    </citation>
    <scope>NUCLEOTIDE SEQUENCE [LARGE SCALE GENOMIC DNA]</scope>
    <source>
        <strain evidence="3 4">DSM 18119</strain>
    </source>
</reference>
<feature type="transmembrane region" description="Helical" evidence="1">
    <location>
        <begin position="46"/>
        <end position="78"/>
    </location>
</feature>
<feature type="domain" description="DUF6787" evidence="2">
    <location>
        <begin position="18"/>
        <end position="90"/>
    </location>
</feature>
<dbReference type="RefSeq" id="WP_072834838.1">
    <property type="nucleotide sequence ID" value="NZ_FQUU01000005.1"/>
</dbReference>
<dbReference type="Pfam" id="PF20584">
    <property type="entry name" value="DUF6787"/>
    <property type="match status" value="1"/>
</dbReference>
<evidence type="ECO:0000259" key="2">
    <source>
        <dbReference type="Pfam" id="PF20584"/>
    </source>
</evidence>
<evidence type="ECO:0000313" key="4">
    <source>
        <dbReference type="Proteomes" id="UP000184048"/>
    </source>
</evidence>
<evidence type="ECO:0000256" key="1">
    <source>
        <dbReference type="SAM" id="Phobius"/>
    </source>
</evidence>
<keyword evidence="1" id="KW-1133">Transmembrane helix</keyword>
<accession>A0A1M4Y8N1</accession>
<dbReference type="InterPro" id="IPR046714">
    <property type="entry name" value="DUF6787"/>
</dbReference>
<sequence>MLENLKEKWGVGAGRVSLILVTFALGGSLTGFLARKIITSLEIDSLFLYIPVYIILVTILWPVMVLLVSLPLGQFFFFRSYIRRIAKKISRK</sequence>
<keyword evidence="1" id="KW-0472">Membrane</keyword>
<dbReference type="OrthoDB" id="1151370at2"/>
<keyword evidence="4" id="KW-1185">Reference proteome</keyword>
<keyword evidence="1" id="KW-0812">Transmembrane</keyword>
<organism evidence="3 4">
    <name type="scientific">Flavisolibacter ginsengisoli DSM 18119</name>
    <dbReference type="NCBI Taxonomy" id="1121884"/>
    <lineage>
        <taxon>Bacteria</taxon>
        <taxon>Pseudomonadati</taxon>
        <taxon>Bacteroidota</taxon>
        <taxon>Chitinophagia</taxon>
        <taxon>Chitinophagales</taxon>
        <taxon>Chitinophagaceae</taxon>
        <taxon>Flavisolibacter</taxon>
    </lineage>
</organism>